<dbReference type="SMART" id="SM00091">
    <property type="entry name" value="PAS"/>
    <property type="match status" value="1"/>
</dbReference>
<feature type="domain" description="PAS" evidence="2">
    <location>
        <begin position="72"/>
        <end position="143"/>
    </location>
</feature>
<feature type="transmembrane region" description="Helical" evidence="1">
    <location>
        <begin position="39"/>
        <end position="59"/>
    </location>
</feature>
<dbReference type="Gene3D" id="3.30.450.20">
    <property type="entry name" value="PAS domain"/>
    <property type="match status" value="1"/>
</dbReference>
<sequence>MKSGAFKIVIIYVITGVLWITLSDRMLDWLKGRVDVSTLLFIGSIKGLIYVFVTGLVLYKLILNYNTKLDESEKQYRSYFEAHPSPMWIYNKRTLNYTAVNNSAIAKYGYTREEFMNMTILDIRPKSEVSKVYTVIKELPEGYNDSGIWTHRKKDGTLIQVHITSHTITSLKEPHIMAMATEVDQRQVTV</sequence>
<protein>
    <submittedName>
        <fullName evidence="3">PAS domain S-box protein</fullName>
    </submittedName>
</protein>
<evidence type="ECO:0000256" key="1">
    <source>
        <dbReference type="SAM" id="Phobius"/>
    </source>
</evidence>
<evidence type="ECO:0000313" key="4">
    <source>
        <dbReference type="Proteomes" id="UP001597557"/>
    </source>
</evidence>
<dbReference type="SUPFAM" id="SSF55785">
    <property type="entry name" value="PYP-like sensor domain (PAS domain)"/>
    <property type="match status" value="1"/>
</dbReference>
<dbReference type="EMBL" id="JBHUPD010000003">
    <property type="protein sequence ID" value="MFD2873793.1"/>
    <property type="molecule type" value="Genomic_DNA"/>
</dbReference>
<dbReference type="InterPro" id="IPR035965">
    <property type="entry name" value="PAS-like_dom_sf"/>
</dbReference>
<accession>A0ABW5YEK8</accession>
<feature type="transmembrane region" description="Helical" evidence="1">
    <location>
        <begin position="9"/>
        <end position="27"/>
    </location>
</feature>
<proteinExistence type="predicted"/>
<keyword evidence="1" id="KW-0812">Transmembrane</keyword>
<organism evidence="3 4">
    <name type="scientific">Mucilaginibacter ximonensis</name>
    <dbReference type="NCBI Taxonomy" id="538021"/>
    <lineage>
        <taxon>Bacteria</taxon>
        <taxon>Pseudomonadati</taxon>
        <taxon>Bacteroidota</taxon>
        <taxon>Sphingobacteriia</taxon>
        <taxon>Sphingobacteriales</taxon>
        <taxon>Sphingobacteriaceae</taxon>
        <taxon>Mucilaginibacter</taxon>
    </lineage>
</organism>
<dbReference type="InterPro" id="IPR000014">
    <property type="entry name" value="PAS"/>
</dbReference>
<evidence type="ECO:0000313" key="3">
    <source>
        <dbReference type="EMBL" id="MFD2873793.1"/>
    </source>
</evidence>
<reference evidence="4" key="1">
    <citation type="journal article" date="2019" name="Int. J. Syst. Evol. Microbiol.">
        <title>The Global Catalogue of Microorganisms (GCM) 10K type strain sequencing project: providing services to taxonomists for standard genome sequencing and annotation.</title>
        <authorList>
            <consortium name="The Broad Institute Genomics Platform"/>
            <consortium name="The Broad Institute Genome Sequencing Center for Infectious Disease"/>
            <person name="Wu L."/>
            <person name="Ma J."/>
        </authorList>
    </citation>
    <scope>NUCLEOTIDE SEQUENCE [LARGE SCALE GENOMIC DNA]</scope>
    <source>
        <strain evidence="4">KCTC 22437</strain>
    </source>
</reference>
<dbReference type="Proteomes" id="UP001597557">
    <property type="component" value="Unassembled WGS sequence"/>
</dbReference>
<comment type="caution">
    <text evidence="3">The sequence shown here is derived from an EMBL/GenBank/DDBJ whole genome shotgun (WGS) entry which is preliminary data.</text>
</comment>
<gene>
    <name evidence="3" type="ORF">ACFS5N_15010</name>
</gene>
<dbReference type="Pfam" id="PF00989">
    <property type="entry name" value="PAS"/>
    <property type="match status" value="1"/>
</dbReference>
<evidence type="ECO:0000259" key="2">
    <source>
        <dbReference type="PROSITE" id="PS50112"/>
    </source>
</evidence>
<dbReference type="PROSITE" id="PS50112">
    <property type="entry name" value="PAS"/>
    <property type="match status" value="1"/>
</dbReference>
<dbReference type="CDD" id="cd00130">
    <property type="entry name" value="PAS"/>
    <property type="match status" value="1"/>
</dbReference>
<dbReference type="InterPro" id="IPR013767">
    <property type="entry name" value="PAS_fold"/>
</dbReference>
<keyword evidence="1" id="KW-0472">Membrane</keyword>
<keyword evidence="4" id="KW-1185">Reference proteome</keyword>
<dbReference type="NCBIfam" id="TIGR00229">
    <property type="entry name" value="sensory_box"/>
    <property type="match status" value="1"/>
</dbReference>
<name>A0ABW5YEK8_9SPHI</name>
<keyword evidence="1" id="KW-1133">Transmembrane helix</keyword>